<evidence type="ECO:0000256" key="4">
    <source>
        <dbReference type="ARBA" id="ARBA00022729"/>
    </source>
</evidence>
<accession>A0A225VJK7</accession>
<comment type="subcellular location">
    <subcellularLocation>
        <location evidence="1 5">Secreted</location>
    </subcellularLocation>
</comment>
<keyword evidence="4 5" id="KW-0732">Signal</keyword>
<sequence>MRQSCILMTAISALSVLQAPVTAAVGSDAVLTGIMPLRILHLVGADQGVSDQARFLRGNDVSKVDKEERGFSTADAKNLVSKLFRTNSFSDLEKVDDLTTLGKISDAADDHLASVFKFAKQKGMDPDDLTKGLKTFQELDDDFIKKAREMYSNYLKGLRK</sequence>
<dbReference type="EMBL" id="NBNE01004268">
    <property type="protein sequence ID" value="OWZ05751.1"/>
    <property type="molecule type" value="Genomic_DNA"/>
</dbReference>
<comment type="domain">
    <text evidence="5">The RxLR-dEER motif acts to carry the protein into the host cell cytoplasm through binding to cell surface phosphatidylinositol-3-phosphate.</text>
</comment>
<gene>
    <name evidence="6" type="ORF">PHMEG_00022096</name>
</gene>
<comment type="similarity">
    <text evidence="2 5">Belongs to the RxLR effector family.</text>
</comment>
<organism evidence="6 7">
    <name type="scientific">Phytophthora megakarya</name>
    <dbReference type="NCBI Taxonomy" id="4795"/>
    <lineage>
        <taxon>Eukaryota</taxon>
        <taxon>Sar</taxon>
        <taxon>Stramenopiles</taxon>
        <taxon>Oomycota</taxon>
        <taxon>Peronosporomycetes</taxon>
        <taxon>Peronosporales</taxon>
        <taxon>Peronosporaceae</taxon>
        <taxon>Phytophthora</taxon>
    </lineage>
</organism>
<evidence type="ECO:0000256" key="3">
    <source>
        <dbReference type="ARBA" id="ARBA00022525"/>
    </source>
</evidence>
<evidence type="ECO:0000256" key="1">
    <source>
        <dbReference type="ARBA" id="ARBA00004613"/>
    </source>
</evidence>
<dbReference type="AlphaFoldDB" id="A0A225VJK7"/>
<keyword evidence="7" id="KW-1185">Reference proteome</keyword>
<dbReference type="Pfam" id="PF16810">
    <property type="entry name" value="RXLR"/>
    <property type="match status" value="1"/>
</dbReference>
<evidence type="ECO:0000256" key="5">
    <source>
        <dbReference type="RuleBase" id="RU367124"/>
    </source>
</evidence>
<dbReference type="InterPro" id="IPR031825">
    <property type="entry name" value="RXLR"/>
</dbReference>
<reference evidence="7" key="1">
    <citation type="submission" date="2017-03" db="EMBL/GenBank/DDBJ databases">
        <title>Phytopthora megakarya and P. palmivora, two closely related causual agents of cacao black pod achieved similar genome size and gene model numbers by different mechanisms.</title>
        <authorList>
            <person name="Ali S."/>
            <person name="Shao J."/>
            <person name="Larry D.J."/>
            <person name="Kronmiller B."/>
            <person name="Shen D."/>
            <person name="Strem M.D."/>
            <person name="Melnick R.L."/>
            <person name="Guiltinan M.J."/>
            <person name="Tyler B.M."/>
            <person name="Meinhardt L.W."/>
            <person name="Bailey B.A."/>
        </authorList>
    </citation>
    <scope>NUCLEOTIDE SEQUENCE [LARGE SCALE GENOMIC DNA]</scope>
    <source>
        <strain evidence="7">zdho120</strain>
    </source>
</reference>
<dbReference type="Proteomes" id="UP000198211">
    <property type="component" value="Unassembled WGS sequence"/>
</dbReference>
<evidence type="ECO:0000313" key="7">
    <source>
        <dbReference type="Proteomes" id="UP000198211"/>
    </source>
</evidence>
<protein>
    <recommendedName>
        <fullName evidence="5">RxLR effector protein</fullName>
    </recommendedName>
</protein>
<comment type="caution">
    <text evidence="6">The sequence shown here is derived from an EMBL/GenBank/DDBJ whole genome shotgun (WGS) entry which is preliminary data.</text>
</comment>
<comment type="function">
    <text evidence="5">Effector that suppresses plant defense responses during pathogen infection.</text>
</comment>
<proteinExistence type="inferred from homology"/>
<feature type="signal peptide" evidence="5">
    <location>
        <begin position="1"/>
        <end position="23"/>
    </location>
</feature>
<keyword evidence="3 5" id="KW-0964">Secreted</keyword>
<evidence type="ECO:0000313" key="6">
    <source>
        <dbReference type="EMBL" id="OWZ05751.1"/>
    </source>
</evidence>
<feature type="chain" id="PRO_5045004455" description="RxLR effector protein" evidence="5">
    <location>
        <begin position="24"/>
        <end position="160"/>
    </location>
</feature>
<evidence type="ECO:0000256" key="2">
    <source>
        <dbReference type="ARBA" id="ARBA00010400"/>
    </source>
</evidence>
<name>A0A225VJK7_9STRA</name>